<keyword evidence="3" id="KW-0378">Hydrolase</keyword>
<dbReference type="Proteomes" id="UP001595379">
    <property type="component" value="Unassembled WGS sequence"/>
</dbReference>
<dbReference type="RefSeq" id="WP_343164091.1">
    <property type="nucleotide sequence ID" value="NZ_JBHRSV010000001.1"/>
</dbReference>
<dbReference type="InterPro" id="IPR002470">
    <property type="entry name" value="Peptidase_S9A"/>
</dbReference>
<dbReference type="InterPro" id="IPR002471">
    <property type="entry name" value="Pept_S9_AS"/>
</dbReference>
<feature type="domain" description="Peptidase S9 prolyl oligopeptidase catalytic" evidence="6">
    <location>
        <begin position="538"/>
        <end position="750"/>
    </location>
</feature>
<evidence type="ECO:0000256" key="4">
    <source>
        <dbReference type="ARBA" id="ARBA00022825"/>
    </source>
</evidence>
<dbReference type="EMBL" id="JBHRSV010000001">
    <property type="protein sequence ID" value="MFC2925214.1"/>
    <property type="molecule type" value="Genomic_DNA"/>
</dbReference>
<dbReference type="PROSITE" id="PS00708">
    <property type="entry name" value="PRO_ENDOPEP_SER"/>
    <property type="match status" value="1"/>
</dbReference>
<feature type="signal peptide" evidence="5">
    <location>
        <begin position="1"/>
        <end position="25"/>
    </location>
</feature>
<evidence type="ECO:0000256" key="2">
    <source>
        <dbReference type="ARBA" id="ARBA00022670"/>
    </source>
</evidence>
<dbReference type="InterPro" id="IPR023302">
    <property type="entry name" value="Pept_S9A_N"/>
</dbReference>
<evidence type="ECO:0000313" key="8">
    <source>
        <dbReference type="EMBL" id="MFC2925214.1"/>
    </source>
</evidence>
<dbReference type="PRINTS" id="PR00862">
    <property type="entry name" value="PROLIGOPTASE"/>
</dbReference>
<dbReference type="SUPFAM" id="SSF50993">
    <property type="entry name" value="Peptidase/esterase 'gauge' domain"/>
    <property type="match status" value="1"/>
</dbReference>
<dbReference type="PANTHER" id="PTHR11757:SF19">
    <property type="entry name" value="PROLYL ENDOPEPTIDASE-LIKE"/>
    <property type="match status" value="1"/>
</dbReference>
<evidence type="ECO:0000259" key="6">
    <source>
        <dbReference type="Pfam" id="PF00326"/>
    </source>
</evidence>
<dbReference type="PROSITE" id="PS51257">
    <property type="entry name" value="PROKAR_LIPOPROTEIN"/>
    <property type="match status" value="1"/>
</dbReference>
<name>A0ABV6ZUU5_9PROT</name>
<dbReference type="PANTHER" id="PTHR11757">
    <property type="entry name" value="PROTEASE FAMILY S9A OLIGOPEPTIDASE"/>
    <property type="match status" value="1"/>
</dbReference>
<feature type="domain" description="Peptidase S9A N-terminal" evidence="7">
    <location>
        <begin position="72"/>
        <end position="476"/>
    </location>
</feature>
<dbReference type="InterPro" id="IPR001375">
    <property type="entry name" value="Peptidase_S9_cat"/>
</dbReference>
<comment type="caution">
    <text evidence="8">The sequence shown here is derived from an EMBL/GenBank/DDBJ whole genome shotgun (WGS) entry which is preliminary data.</text>
</comment>
<protein>
    <submittedName>
        <fullName evidence="8">S9 family peptidase</fullName>
    </submittedName>
</protein>
<evidence type="ECO:0000256" key="5">
    <source>
        <dbReference type="SAM" id="SignalP"/>
    </source>
</evidence>
<evidence type="ECO:0000313" key="9">
    <source>
        <dbReference type="Proteomes" id="UP001595379"/>
    </source>
</evidence>
<dbReference type="Pfam" id="PF00326">
    <property type="entry name" value="Peptidase_S9"/>
    <property type="match status" value="1"/>
</dbReference>
<organism evidence="8 9">
    <name type="scientific">Hyphobacterium vulgare</name>
    <dbReference type="NCBI Taxonomy" id="1736751"/>
    <lineage>
        <taxon>Bacteria</taxon>
        <taxon>Pseudomonadati</taxon>
        <taxon>Pseudomonadota</taxon>
        <taxon>Alphaproteobacteria</taxon>
        <taxon>Maricaulales</taxon>
        <taxon>Maricaulaceae</taxon>
        <taxon>Hyphobacterium</taxon>
    </lineage>
</organism>
<dbReference type="InterPro" id="IPR051543">
    <property type="entry name" value="Serine_Peptidase_S9A"/>
</dbReference>
<comment type="similarity">
    <text evidence="1">Belongs to the peptidase S9A family.</text>
</comment>
<dbReference type="Pfam" id="PF02897">
    <property type="entry name" value="Peptidase_S9_N"/>
    <property type="match status" value="1"/>
</dbReference>
<keyword evidence="4" id="KW-0720">Serine protease</keyword>
<evidence type="ECO:0000259" key="7">
    <source>
        <dbReference type="Pfam" id="PF02897"/>
    </source>
</evidence>
<reference evidence="9" key="1">
    <citation type="journal article" date="2019" name="Int. J. Syst. Evol. Microbiol.">
        <title>The Global Catalogue of Microorganisms (GCM) 10K type strain sequencing project: providing services to taxonomists for standard genome sequencing and annotation.</title>
        <authorList>
            <consortium name="The Broad Institute Genomics Platform"/>
            <consortium name="The Broad Institute Genome Sequencing Center for Infectious Disease"/>
            <person name="Wu L."/>
            <person name="Ma J."/>
        </authorList>
    </citation>
    <scope>NUCLEOTIDE SEQUENCE [LARGE SCALE GENOMIC DNA]</scope>
    <source>
        <strain evidence="9">KCTC 52487</strain>
    </source>
</reference>
<keyword evidence="5" id="KW-0732">Signal</keyword>
<dbReference type="Gene3D" id="2.130.10.120">
    <property type="entry name" value="Prolyl oligopeptidase, N-terminal domain"/>
    <property type="match status" value="1"/>
</dbReference>
<keyword evidence="9" id="KW-1185">Reference proteome</keyword>
<dbReference type="Gene3D" id="3.40.50.1820">
    <property type="entry name" value="alpha/beta hydrolase"/>
    <property type="match status" value="1"/>
</dbReference>
<feature type="chain" id="PRO_5046751819" evidence="5">
    <location>
        <begin position="26"/>
        <end position="767"/>
    </location>
</feature>
<dbReference type="SUPFAM" id="SSF53474">
    <property type="entry name" value="alpha/beta-Hydrolases"/>
    <property type="match status" value="1"/>
</dbReference>
<accession>A0ABV6ZUU5</accession>
<sequence length="767" mass="85452">MTDNRVAFRRLGLLASAVAAALTVAACGEETTMGQQAATRDDTGAAPAAETETLIERARAIEAPVAERRPVEIEQLGRTRTDEYGWLRDDNWQEVMRDPSVLRQDIRDHLEAENTYYNAVMQPTEALQERIYQEMRGRILEDDSSVPDSDGDFEYYTRFREGGQYPVFARRPIDPETREPVGEEEILLDGDALAEGVDYLDFGDVEHSPDHRWLAYGVDTRGSEYYEVRIIDLATGEIVATLTDESTGDFVWANDSSTLFWVWRDDNGRSKRVYRQIRGEVSSTLVYEEADDGFFVNVGKTDGDSYVVINASGHTTSEVRLIDANNPMSDAILVSERETDVEYSLTEAGGQFYILTNLGGAVDFRIMSAPLDSPQRANWEDVIDHRPGVLVTGLLGFRNWLVRIERENALPRIVVRNLEDGAEHEIAFEEEAYALGIDSGYEYFTDTMRFSYESPTTPQETYDYDMATRERTLMKRQEIPSGHDPQDYVVRRIMAAGHDGVQIPVTVLYHRDTPLDGSAPLMLYGYGSYGITIPAGFRVTPLSLVDRGMIYAIAHIRGGMANGYQWYLDGKLALKQNTFRDFVSAGNALVEDGFTTRGNIVAYGGSAGGLLVGAAINMEPDLFAGAIAAVPFVDVLNTMSDETLPLTPPEWPEWGNPLTSEADYDTILAYSPYDQVSAQAYPHVLATAGLTDPRVTYWEPAKWTARLRATRTDDGLTLMRTNMGAGHRGASGRFDSLREAAENWAFALMVTGLADEEVHQLELVAQE</sequence>
<evidence type="ECO:0000256" key="1">
    <source>
        <dbReference type="ARBA" id="ARBA00005228"/>
    </source>
</evidence>
<evidence type="ECO:0000256" key="3">
    <source>
        <dbReference type="ARBA" id="ARBA00022801"/>
    </source>
</evidence>
<gene>
    <name evidence="8" type="ORF">ACFOOR_03750</name>
</gene>
<keyword evidence="2" id="KW-0645">Protease</keyword>
<dbReference type="InterPro" id="IPR029058">
    <property type="entry name" value="AB_hydrolase_fold"/>
</dbReference>
<proteinExistence type="inferred from homology"/>